<evidence type="ECO:0000256" key="1">
    <source>
        <dbReference type="ARBA" id="ARBA00006865"/>
    </source>
</evidence>
<accession>A0A1H9IYY9</accession>
<dbReference type="PROSITE" id="PS51762">
    <property type="entry name" value="GH16_2"/>
    <property type="match status" value="1"/>
</dbReference>
<dbReference type="EMBL" id="FOFB01000016">
    <property type="protein sequence ID" value="SEQ79824.1"/>
    <property type="molecule type" value="Genomic_DNA"/>
</dbReference>
<dbReference type="InParanoid" id="A0A1H9IYY9"/>
<organism evidence="4 5">
    <name type="scientific">Neolewinella agarilytica</name>
    <dbReference type="NCBI Taxonomy" id="478744"/>
    <lineage>
        <taxon>Bacteria</taxon>
        <taxon>Pseudomonadati</taxon>
        <taxon>Bacteroidota</taxon>
        <taxon>Saprospiria</taxon>
        <taxon>Saprospirales</taxon>
        <taxon>Lewinellaceae</taxon>
        <taxon>Neolewinella</taxon>
    </lineage>
</organism>
<comment type="similarity">
    <text evidence="1">Belongs to the glycosyl hydrolase 16 family.</text>
</comment>
<evidence type="ECO:0000313" key="5">
    <source>
        <dbReference type="Proteomes" id="UP000199021"/>
    </source>
</evidence>
<dbReference type="InterPro" id="IPR050546">
    <property type="entry name" value="Glycosyl_Hydrlase_16"/>
</dbReference>
<dbReference type="GO" id="GO:0005975">
    <property type="term" value="P:carbohydrate metabolic process"/>
    <property type="evidence" value="ECO:0007669"/>
    <property type="project" value="InterPro"/>
</dbReference>
<dbReference type="GO" id="GO:0004553">
    <property type="term" value="F:hydrolase activity, hydrolyzing O-glycosyl compounds"/>
    <property type="evidence" value="ECO:0007669"/>
    <property type="project" value="InterPro"/>
</dbReference>
<feature type="signal peptide" evidence="2">
    <location>
        <begin position="1"/>
        <end position="23"/>
    </location>
</feature>
<dbReference type="Gene3D" id="2.60.120.200">
    <property type="match status" value="1"/>
</dbReference>
<reference evidence="5" key="1">
    <citation type="submission" date="2016-10" db="EMBL/GenBank/DDBJ databases">
        <authorList>
            <person name="Varghese N."/>
            <person name="Submissions S."/>
        </authorList>
    </citation>
    <scope>NUCLEOTIDE SEQUENCE [LARGE SCALE GENOMIC DNA]</scope>
    <source>
        <strain evidence="5">DSM 24740</strain>
    </source>
</reference>
<dbReference type="PANTHER" id="PTHR10963:SF55">
    <property type="entry name" value="GLYCOSIDE HYDROLASE FAMILY 16 PROTEIN"/>
    <property type="match status" value="1"/>
</dbReference>
<dbReference type="InterPro" id="IPR000757">
    <property type="entry name" value="Beta-glucanase-like"/>
</dbReference>
<feature type="chain" id="PRO_5011542841" evidence="2">
    <location>
        <begin position="24"/>
        <end position="268"/>
    </location>
</feature>
<evidence type="ECO:0000256" key="2">
    <source>
        <dbReference type="SAM" id="SignalP"/>
    </source>
</evidence>
<dbReference type="STRING" id="478744.SAMN05444359_11616"/>
<dbReference type="SUPFAM" id="SSF49899">
    <property type="entry name" value="Concanavalin A-like lectins/glucanases"/>
    <property type="match status" value="1"/>
</dbReference>
<sequence>MKRFFFVLLPLLAFLQQCSSAEAAEGPSIGGTRERTMVWSEEFDGTELDTSTWNYELGDGCPNLCGWGNNERQLYTKENHHLANGMLTITAKKEGEVYTSTRITTKNKHHFRYGRIETRAKIPVGEGLWPAFWMLGQNIDTVRWPTCGEIDILEYVGKKPGEIFTTLHTKARHGDNGSSKTTPFADIEEGFHRYATEWTPKNITFFIDNQLVYTFEPKERSVEVWPFDQPFYLLLNLAIGGSFGGPGVDDSVLPQSFIIDYVRVYAPE</sequence>
<protein>
    <submittedName>
        <fullName evidence="4">Glycosyl hydrolases family 16</fullName>
    </submittedName>
</protein>
<dbReference type="Pfam" id="PF00722">
    <property type="entry name" value="Glyco_hydro_16"/>
    <property type="match status" value="1"/>
</dbReference>
<dbReference type="CDD" id="cd08023">
    <property type="entry name" value="GH16_laminarinase_like"/>
    <property type="match status" value="1"/>
</dbReference>
<evidence type="ECO:0000259" key="3">
    <source>
        <dbReference type="PROSITE" id="PS51762"/>
    </source>
</evidence>
<evidence type="ECO:0000313" key="4">
    <source>
        <dbReference type="EMBL" id="SEQ79824.1"/>
    </source>
</evidence>
<dbReference type="AlphaFoldDB" id="A0A1H9IYY9"/>
<dbReference type="OrthoDB" id="9809583at2"/>
<dbReference type="PANTHER" id="PTHR10963">
    <property type="entry name" value="GLYCOSYL HYDROLASE-RELATED"/>
    <property type="match status" value="1"/>
</dbReference>
<dbReference type="InterPro" id="IPR013320">
    <property type="entry name" value="ConA-like_dom_sf"/>
</dbReference>
<keyword evidence="2" id="KW-0732">Signal</keyword>
<feature type="domain" description="GH16" evidence="3">
    <location>
        <begin position="41"/>
        <end position="268"/>
    </location>
</feature>
<keyword evidence="4" id="KW-0378">Hydrolase</keyword>
<dbReference type="Proteomes" id="UP000199021">
    <property type="component" value="Unassembled WGS sequence"/>
</dbReference>
<gene>
    <name evidence="4" type="ORF">SAMN05444359_11616</name>
</gene>
<keyword evidence="5" id="KW-1185">Reference proteome</keyword>
<dbReference type="RefSeq" id="WP_090169975.1">
    <property type="nucleotide sequence ID" value="NZ_FOFB01000016.1"/>
</dbReference>
<name>A0A1H9IYY9_9BACT</name>
<proteinExistence type="inferred from homology"/>